<accession>A0A202B7G1</accession>
<sequence>MQAVLGICGYSGSGKTTLLEALLPLLGGRGLRVSVIKHSHHDVELDTPGKDSFRHRRAGASEVMIVSPRRVGVFAETERELTLDEQLARLSPCDLVLLEGQKSLPVPKLEVFRPALGKPARYPDDPNVIAVACDAPLQAGIPVLDLNDADAVAHFIAAWLADTR</sequence>
<name>A0A202B7G1_CHRVL</name>
<evidence type="ECO:0000259" key="1">
    <source>
        <dbReference type="Pfam" id="PF03205"/>
    </source>
</evidence>
<dbReference type="NCBIfam" id="TIGR00176">
    <property type="entry name" value="mobB"/>
    <property type="match status" value="1"/>
</dbReference>
<dbReference type="SUPFAM" id="SSF52540">
    <property type="entry name" value="P-loop containing nucleoside triphosphate hydrolases"/>
    <property type="match status" value="1"/>
</dbReference>
<dbReference type="AlphaFoldDB" id="A0A202B7G1"/>
<keyword evidence="3" id="KW-1185">Reference proteome</keyword>
<reference evidence="2 3" key="1">
    <citation type="submission" date="2017-05" db="EMBL/GenBank/DDBJ databases">
        <title>Chromobacterium violaceum GHPS1 isolated from Hydrocarbon polluted soil in French Guiana display an awesome secondary metabolite arsenal and a battery of drug and heavy-metal-resistance and detoxification of xenobiotics proteins.</title>
        <authorList>
            <person name="Belbahri L."/>
        </authorList>
    </citation>
    <scope>NUCLEOTIDE SEQUENCE [LARGE SCALE GENOMIC DNA]</scope>
    <source>
        <strain evidence="2 3">GHPS1</strain>
    </source>
</reference>
<organism evidence="2 3">
    <name type="scientific">Chromobacterium violaceum</name>
    <dbReference type="NCBI Taxonomy" id="536"/>
    <lineage>
        <taxon>Bacteria</taxon>
        <taxon>Pseudomonadati</taxon>
        <taxon>Pseudomonadota</taxon>
        <taxon>Betaproteobacteria</taxon>
        <taxon>Neisseriales</taxon>
        <taxon>Chromobacteriaceae</taxon>
        <taxon>Chromobacterium</taxon>
    </lineage>
</organism>
<dbReference type="PANTHER" id="PTHR40072">
    <property type="entry name" value="MOLYBDOPTERIN-GUANINE DINUCLEOTIDE BIOSYNTHESIS ADAPTER PROTEIN-RELATED"/>
    <property type="match status" value="1"/>
</dbReference>
<comment type="caution">
    <text evidence="2">The sequence shown here is derived from an EMBL/GenBank/DDBJ whole genome shotgun (WGS) entry which is preliminary data.</text>
</comment>
<dbReference type="GO" id="GO:0006777">
    <property type="term" value="P:Mo-molybdopterin cofactor biosynthetic process"/>
    <property type="evidence" value="ECO:0007669"/>
    <property type="project" value="InterPro"/>
</dbReference>
<evidence type="ECO:0000313" key="2">
    <source>
        <dbReference type="EMBL" id="OVE47270.1"/>
    </source>
</evidence>
<dbReference type="InterPro" id="IPR052539">
    <property type="entry name" value="MGD_biosynthesis_adapter"/>
</dbReference>
<dbReference type="Gene3D" id="3.40.50.300">
    <property type="entry name" value="P-loop containing nucleotide triphosphate hydrolases"/>
    <property type="match status" value="1"/>
</dbReference>
<dbReference type="RefSeq" id="WP_087698240.1">
    <property type="nucleotide sequence ID" value="NZ_JABXOB010000005.1"/>
</dbReference>
<dbReference type="InterPro" id="IPR027417">
    <property type="entry name" value="P-loop_NTPase"/>
</dbReference>
<feature type="domain" description="Molybdopterin-guanine dinucleotide biosynthesis protein B (MobB)" evidence="1">
    <location>
        <begin position="4"/>
        <end position="134"/>
    </location>
</feature>
<dbReference type="PANTHER" id="PTHR40072:SF1">
    <property type="entry name" value="MOLYBDOPTERIN-GUANINE DINUCLEOTIDE BIOSYNTHESIS ADAPTER PROTEIN"/>
    <property type="match status" value="1"/>
</dbReference>
<protein>
    <submittedName>
        <fullName evidence="2">Molybdopterin-guanine dinucleotide biosynthesis protein B</fullName>
    </submittedName>
</protein>
<dbReference type="GO" id="GO:0005525">
    <property type="term" value="F:GTP binding"/>
    <property type="evidence" value="ECO:0007669"/>
    <property type="project" value="InterPro"/>
</dbReference>
<dbReference type="InterPro" id="IPR004435">
    <property type="entry name" value="MobB_dom"/>
</dbReference>
<proteinExistence type="predicted"/>
<evidence type="ECO:0000313" key="3">
    <source>
        <dbReference type="Proteomes" id="UP000196342"/>
    </source>
</evidence>
<dbReference type="Proteomes" id="UP000196342">
    <property type="component" value="Unassembled WGS sequence"/>
</dbReference>
<gene>
    <name evidence="2" type="ORF">CBW21_15015</name>
</gene>
<dbReference type="Pfam" id="PF03205">
    <property type="entry name" value="MobB"/>
    <property type="match status" value="1"/>
</dbReference>
<dbReference type="EMBL" id="NHOO01000012">
    <property type="protein sequence ID" value="OVE47270.1"/>
    <property type="molecule type" value="Genomic_DNA"/>
</dbReference>
<dbReference type="CDD" id="cd03116">
    <property type="entry name" value="MobB"/>
    <property type="match status" value="1"/>
</dbReference>